<keyword evidence="2" id="KW-1185">Reference proteome</keyword>
<dbReference type="RefSeq" id="WP_343916702.1">
    <property type="nucleotide sequence ID" value="NZ_BAAAJT010000002.1"/>
</dbReference>
<evidence type="ECO:0000313" key="1">
    <source>
        <dbReference type="EMBL" id="MFD1946498.1"/>
    </source>
</evidence>
<accession>A0ABW4TJD3</accession>
<proteinExistence type="predicted"/>
<dbReference type="Proteomes" id="UP001597351">
    <property type="component" value="Unassembled WGS sequence"/>
</dbReference>
<comment type="caution">
    <text evidence="1">The sequence shown here is derived from an EMBL/GenBank/DDBJ whole genome shotgun (WGS) entry which is preliminary data.</text>
</comment>
<protein>
    <recommendedName>
        <fullName evidence="3">DUF3352 domain-containing protein</fullName>
    </recommendedName>
</protein>
<dbReference type="EMBL" id="JBHUGD010000003">
    <property type="protein sequence ID" value="MFD1946498.1"/>
    <property type="molecule type" value="Genomic_DNA"/>
</dbReference>
<name>A0ABW4TJD3_9ACTN</name>
<reference evidence="2" key="1">
    <citation type="journal article" date="2019" name="Int. J. Syst. Evol. Microbiol.">
        <title>The Global Catalogue of Microorganisms (GCM) 10K type strain sequencing project: providing services to taxonomists for standard genome sequencing and annotation.</title>
        <authorList>
            <consortium name="The Broad Institute Genomics Platform"/>
            <consortium name="The Broad Institute Genome Sequencing Center for Infectious Disease"/>
            <person name="Wu L."/>
            <person name="Ma J."/>
        </authorList>
    </citation>
    <scope>NUCLEOTIDE SEQUENCE [LARGE SCALE GENOMIC DNA]</scope>
    <source>
        <strain evidence="2">CGMCC 1.12477</strain>
    </source>
</reference>
<evidence type="ECO:0008006" key="3">
    <source>
        <dbReference type="Google" id="ProtNLM"/>
    </source>
</evidence>
<organism evidence="1 2">
    <name type="scientific">Nocardioides aestuarii</name>
    <dbReference type="NCBI Taxonomy" id="252231"/>
    <lineage>
        <taxon>Bacteria</taxon>
        <taxon>Bacillati</taxon>
        <taxon>Actinomycetota</taxon>
        <taxon>Actinomycetes</taxon>
        <taxon>Propionibacteriales</taxon>
        <taxon>Nocardioidaceae</taxon>
        <taxon>Nocardioides</taxon>
    </lineage>
</organism>
<sequence>MRRWVVTSLVLLLVLVAVVTVVRWWQHRDDTSLQRAVAMAPADAQRLTFTDWAGVRRELGADLDAASSTGDLEDFLDTAFETDLSPMSALLESATTMQVKYGFSPATLEWELLTQSDEGAAVLMQLPDDADLDAVQDGLAELGYRRPDDDTGVWRGGIDLLPTIGGTLTPELQHLAVDADAGIVVASDTERYAATAIAAVTGDGDTLGQEGSLDDVVAAAGEPLAAAVYDADVACSSLAMGSADEGDQATADELVAEAGRVDPLTGFAMAAQPGGGVRVAMSFEDADEARANADSRSVLASGPAPGQGGDFADRFALGRVVADGDVVTMALEPREGEYLLSDLSSGPVLFATC</sequence>
<evidence type="ECO:0000313" key="2">
    <source>
        <dbReference type="Proteomes" id="UP001597351"/>
    </source>
</evidence>
<gene>
    <name evidence="1" type="ORF">ACFSDE_06810</name>
</gene>